<gene>
    <name evidence="2" type="ORF">JOB18_047578</name>
</gene>
<feature type="compositionally biased region" description="Basic and acidic residues" evidence="1">
    <location>
        <begin position="79"/>
        <end position="92"/>
    </location>
</feature>
<dbReference type="Proteomes" id="UP000693946">
    <property type="component" value="Linkage Group LG16"/>
</dbReference>
<evidence type="ECO:0000256" key="1">
    <source>
        <dbReference type="SAM" id="MobiDB-lite"/>
    </source>
</evidence>
<protein>
    <submittedName>
        <fullName evidence="2">Uncharacterized protein</fullName>
    </submittedName>
</protein>
<comment type="caution">
    <text evidence="2">The sequence shown here is derived from an EMBL/GenBank/DDBJ whole genome shotgun (WGS) entry which is preliminary data.</text>
</comment>
<proteinExistence type="predicted"/>
<accession>A0AAV6S413</accession>
<evidence type="ECO:0000313" key="3">
    <source>
        <dbReference type="Proteomes" id="UP000693946"/>
    </source>
</evidence>
<sequence length="143" mass="15870">MTQRTVLQGLREEVKRLFARQSSAETTTTTTSTCEGLTAMAPEREGGREIVHMTRPTLALHLFPLKMLTSLEMIDSPRLAREERRVEPDSPRGRSPLSPCHGFTTVSLYQQKKPPPRTISCLQQAAAISAGPDWTWAGQIGKP</sequence>
<evidence type="ECO:0000313" key="2">
    <source>
        <dbReference type="EMBL" id="KAG7511347.1"/>
    </source>
</evidence>
<reference evidence="2 3" key="1">
    <citation type="journal article" date="2021" name="Sci. Rep.">
        <title>Chromosome anchoring in Senegalese sole (Solea senegalensis) reveals sex-associated markers and genome rearrangements in flatfish.</title>
        <authorList>
            <person name="Guerrero-Cozar I."/>
            <person name="Gomez-Garrido J."/>
            <person name="Berbel C."/>
            <person name="Martinez-Blanch J.F."/>
            <person name="Alioto T."/>
            <person name="Claros M.G."/>
            <person name="Gagnaire P.A."/>
            <person name="Manchado M."/>
        </authorList>
    </citation>
    <scope>NUCLEOTIDE SEQUENCE [LARGE SCALE GENOMIC DNA]</scope>
    <source>
        <strain evidence="2">Sse05_10M</strain>
    </source>
</reference>
<dbReference type="AlphaFoldDB" id="A0AAV6S413"/>
<dbReference type="EMBL" id="JAGKHQ010000008">
    <property type="protein sequence ID" value="KAG7511347.1"/>
    <property type="molecule type" value="Genomic_DNA"/>
</dbReference>
<feature type="region of interest" description="Disordered" evidence="1">
    <location>
        <begin position="79"/>
        <end position="103"/>
    </location>
</feature>
<keyword evidence="3" id="KW-1185">Reference proteome</keyword>
<organism evidence="2 3">
    <name type="scientific">Solea senegalensis</name>
    <name type="common">Senegalese sole</name>
    <dbReference type="NCBI Taxonomy" id="28829"/>
    <lineage>
        <taxon>Eukaryota</taxon>
        <taxon>Metazoa</taxon>
        <taxon>Chordata</taxon>
        <taxon>Craniata</taxon>
        <taxon>Vertebrata</taxon>
        <taxon>Euteleostomi</taxon>
        <taxon>Actinopterygii</taxon>
        <taxon>Neopterygii</taxon>
        <taxon>Teleostei</taxon>
        <taxon>Neoteleostei</taxon>
        <taxon>Acanthomorphata</taxon>
        <taxon>Carangaria</taxon>
        <taxon>Pleuronectiformes</taxon>
        <taxon>Pleuronectoidei</taxon>
        <taxon>Soleidae</taxon>
        <taxon>Solea</taxon>
    </lineage>
</organism>
<name>A0AAV6S413_SOLSE</name>